<dbReference type="InterPro" id="IPR003593">
    <property type="entry name" value="AAA+_ATPase"/>
</dbReference>
<evidence type="ECO:0000259" key="5">
    <source>
        <dbReference type="PROSITE" id="PS50893"/>
    </source>
</evidence>
<reference evidence="6 7" key="1">
    <citation type="submission" date="2022-07" db="EMBL/GenBank/DDBJ databases">
        <title>Novel species in genus cellulomonas.</title>
        <authorList>
            <person name="Ye L."/>
        </authorList>
    </citation>
    <scope>NUCLEOTIDE SEQUENCE [LARGE SCALE GENOMIC DNA]</scope>
    <source>
        <strain evidence="7">zg-B89</strain>
    </source>
</reference>
<dbReference type="PROSITE" id="PS50893">
    <property type="entry name" value="ABC_TRANSPORTER_2"/>
    <property type="match status" value="2"/>
</dbReference>
<protein>
    <submittedName>
        <fullName evidence="6">Sugar ABC transporter ATP-binding protein</fullName>
    </submittedName>
</protein>
<dbReference type="InterPro" id="IPR027417">
    <property type="entry name" value="P-loop_NTPase"/>
</dbReference>
<proteinExistence type="predicted"/>
<dbReference type="Pfam" id="PF00005">
    <property type="entry name" value="ABC_tran"/>
    <property type="match status" value="2"/>
</dbReference>
<sequence length="507" mass="53966">MTPTEPAGPEPADAPAAGGVALRLRGIGKSFPGTRALDDVDLDITYGRVTALIGENGAGKSTLMKVLSGVYVADEGTMELDGAHYAPRGPRDAAASGVVLVHQELSLLPNLSLAENIVVGRLPQRFGFVDRRRMNAQAAELLERVGLGHLRPETPTSECSVAVQQLVEIAKALSQQPRVLVFDEPTATLGTDEVELLFRLVERLCAEGVAIVWITHRLPEIARVAHDIVVLRDGRRVGGWDTADVPTSAMVEAMVGRTISDIYPEPATPGDEVVLEVEDLSSPGRFEHVGFQLHRGEILGIAGLVGAGRSELVNAIAGAEPAASGTIRLDGTPVRIASSADAVRLGVVLVPEDRRERGLAMRLTIADNVGLPRRGFLRGIVRNRELAADVARVTGQVALRGHPHQLAQTLSGGNQQKGVIAKWLLLEPRVIVFDEPTRGIDVGAKRAIYDLIHDLAARGAAVVVVSSELPEVLGIANRILVLARGRQTGILPRAEFSERAVMSLAVA</sequence>
<keyword evidence="4 6" id="KW-0067">ATP-binding</keyword>
<keyword evidence="1" id="KW-0813">Transport</keyword>
<evidence type="ECO:0000256" key="4">
    <source>
        <dbReference type="ARBA" id="ARBA00022840"/>
    </source>
</evidence>
<dbReference type="GO" id="GO:0005524">
    <property type="term" value="F:ATP binding"/>
    <property type="evidence" value="ECO:0007669"/>
    <property type="project" value="UniProtKB-KW"/>
</dbReference>
<accession>A0ABY5KPY0</accession>
<name>A0ABY5KPY0_9CELL</name>
<feature type="domain" description="ABC transporter" evidence="5">
    <location>
        <begin position="268"/>
        <end position="504"/>
    </location>
</feature>
<dbReference type="EMBL" id="CP101987">
    <property type="protein sequence ID" value="UUI71226.1"/>
    <property type="molecule type" value="Genomic_DNA"/>
</dbReference>
<dbReference type="InterPro" id="IPR050107">
    <property type="entry name" value="ABC_carbohydrate_import_ATPase"/>
</dbReference>
<dbReference type="Gene3D" id="3.40.50.300">
    <property type="entry name" value="P-loop containing nucleotide triphosphate hydrolases"/>
    <property type="match status" value="2"/>
</dbReference>
<evidence type="ECO:0000313" key="7">
    <source>
        <dbReference type="Proteomes" id="UP001316384"/>
    </source>
</evidence>
<dbReference type="SUPFAM" id="SSF52540">
    <property type="entry name" value="P-loop containing nucleoside triphosphate hydrolases"/>
    <property type="match status" value="2"/>
</dbReference>
<dbReference type="RefSeq" id="WP_227576563.1">
    <property type="nucleotide sequence ID" value="NZ_CP101987.1"/>
</dbReference>
<dbReference type="SMART" id="SM00382">
    <property type="entry name" value="AAA"/>
    <property type="match status" value="2"/>
</dbReference>
<evidence type="ECO:0000256" key="2">
    <source>
        <dbReference type="ARBA" id="ARBA00022737"/>
    </source>
</evidence>
<evidence type="ECO:0000256" key="1">
    <source>
        <dbReference type="ARBA" id="ARBA00022448"/>
    </source>
</evidence>
<organism evidence="6 7">
    <name type="scientific">Cellulomonas xiejunii</name>
    <dbReference type="NCBI Taxonomy" id="2968083"/>
    <lineage>
        <taxon>Bacteria</taxon>
        <taxon>Bacillati</taxon>
        <taxon>Actinomycetota</taxon>
        <taxon>Actinomycetes</taxon>
        <taxon>Micrococcales</taxon>
        <taxon>Cellulomonadaceae</taxon>
        <taxon>Cellulomonas</taxon>
    </lineage>
</organism>
<evidence type="ECO:0000313" key="6">
    <source>
        <dbReference type="EMBL" id="UUI71226.1"/>
    </source>
</evidence>
<dbReference type="CDD" id="cd03216">
    <property type="entry name" value="ABC_Carb_Monos_I"/>
    <property type="match status" value="1"/>
</dbReference>
<dbReference type="PANTHER" id="PTHR43790">
    <property type="entry name" value="CARBOHYDRATE TRANSPORT ATP-BINDING PROTEIN MG119-RELATED"/>
    <property type="match status" value="1"/>
</dbReference>
<keyword evidence="7" id="KW-1185">Reference proteome</keyword>
<feature type="domain" description="ABC transporter" evidence="5">
    <location>
        <begin position="22"/>
        <end position="258"/>
    </location>
</feature>
<evidence type="ECO:0000256" key="3">
    <source>
        <dbReference type="ARBA" id="ARBA00022741"/>
    </source>
</evidence>
<dbReference type="InterPro" id="IPR003439">
    <property type="entry name" value="ABC_transporter-like_ATP-bd"/>
</dbReference>
<dbReference type="PANTHER" id="PTHR43790:SF9">
    <property type="entry name" value="GALACTOFURANOSE TRANSPORTER ATP-BINDING PROTEIN YTFR"/>
    <property type="match status" value="1"/>
</dbReference>
<dbReference type="CDD" id="cd03215">
    <property type="entry name" value="ABC_Carb_Monos_II"/>
    <property type="match status" value="1"/>
</dbReference>
<keyword evidence="2" id="KW-0677">Repeat</keyword>
<dbReference type="Proteomes" id="UP001316384">
    <property type="component" value="Chromosome"/>
</dbReference>
<keyword evidence="3" id="KW-0547">Nucleotide-binding</keyword>
<gene>
    <name evidence="6" type="ORF">NP048_15725</name>
</gene>